<dbReference type="NCBIfam" id="TIGR01777">
    <property type="entry name" value="yfcH"/>
    <property type="match status" value="1"/>
</dbReference>
<dbReference type="AlphaFoldDB" id="A0A1G4G9N4"/>
<organism evidence="4 5">
    <name type="scientific">Petrimonas mucosa</name>
    <dbReference type="NCBI Taxonomy" id="1642646"/>
    <lineage>
        <taxon>Bacteria</taxon>
        <taxon>Pseudomonadati</taxon>
        <taxon>Bacteroidota</taxon>
        <taxon>Bacteroidia</taxon>
        <taxon>Bacteroidales</taxon>
        <taxon>Dysgonomonadaceae</taxon>
        <taxon>Petrimonas</taxon>
    </lineage>
</organism>
<dbReference type="InterPro" id="IPR001509">
    <property type="entry name" value="Epimerase_deHydtase"/>
</dbReference>
<comment type="similarity">
    <text evidence="1">Belongs to the NAD(P)-dependent epimerase/dehydratase family. SDR39U1 subfamily.</text>
</comment>
<dbReference type="Proteomes" id="UP000178485">
    <property type="component" value="Chromosome i"/>
</dbReference>
<dbReference type="RefSeq" id="WP_071137529.1">
    <property type="nucleotide sequence ID" value="NZ_DUQN01000007.1"/>
</dbReference>
<evidence type="ECO:0000259" key="3">
    <source>
        <dbReference type="Pfam" id="PF08338"/>
    </source>
</evidence>
<dbReference type="InterPro" id="IPR010099">
    <property type="entry name" value="SDR39U1"/>
</dbReference>
<dbReference type="SUPFAM" id="SSF51735">
    <property type="entry name" value="NAD(P)-binding Rossmann-fold domains"/>
    <property type="match status" value="1"/>
</dbReference>
<keyword evidence="5" id="KW-1185">Reference proteome</keyword>
<evidence type="ECO:0000256" key="1">
    <source>
        <dbReference type="ARBA" id="ARBA00009353"/>
    </source>
</evidence>
<reference evidence="4 5" key="1">
    <citation type="submission" date="2016-08" db="EMBL/GenBank/DDBJ databases">
        <authorList>
            <person name="Seilhamer J.J."/>
        </authorList>
    </citation>
    <scope>NUCLEOTIDE SEQUENCE [LARGE SCALE GENOMIC DNA]</scope>
    <source>
        <strain evidence="4">ING2-E5A</strain>
    </source>
</reference>
<feature type="domain" description="NAD-dependent epimerase/dehydratase" evidence="2">
    <location>
        <begin position="4"/>
        <end position="226"/>
    </location>
</feature>
<dbReference type="EMBL" id="LT608328">
    <property type="protein sequence ID" value="SCM59208.1"/>
    <property type="molecule type" value="Genomic_DNA"/>
</dbReference>
<protein>
    <submittedName>
        <fullName evidence="4">Epimerase family protein YfcH</fullName>
    </submittedName>
</protein>
<feature type="domain" description="DUF1731" evidence="3">
    <location>
        <begin position="255"/>
        <end position="299"/>
    </location>
</feature>
<dbReference type="STRING" id="1642646.ING2E5A_2406"/>
<dbReference type="PANTHER" id="PTHR11092:SF0">
    <property type="entry name" value="EPIMERASE FAMILY PROTEIN SDR39U1"/>
    <property type="match status" value="1"/>
</dbReference>
<dbReference type="Gene3D" id="3.40.50.720">
    <property type="entry name" value="NAD(P)-binding Rossmann-like Domain"/>
    <property type="match status" value="1"/>
</dbReference>
<gene>
    <name evidence="4" type="primary">yfcH</name>
    <name evidence="4" type="ORF">ING2E5A_2406</name>
</gene>
<dbReference type="Pfam" id="PF08338">
    <property type="entry name" value="DUF1731"/>
    <property type="match status" value="1"/>
</dbReference>
<dbReference type="InterPro" id="IPR013549">
    <property type="entry name" value="DUF1731"/>
</dbReference>
<evidence type="ECO:0000259" key="2">
    <source>
        <dbReference type="Pfam" id="PF01370"/>
    </source>
</evidence>
<sequence length="316" mass="35449">MKTVLITGGSGLIGRKLSRLLVEKGYRVIWLSRERFLKAEIPRYRWNYQRNEIEIEAVEQADIIIHLAGSGIGDDSWTRQKKQDIVESRVQTAQLLLDTVKGLEKKPDLFISASAIGYYGSDISQDLYTEDSGAAHGDFLSRTCRKWEQAAFSFQAELNIRTVVLRTGFVISKNSEAFRKMVLPTRFGLGAPIGSGRQYLSWIHIEDLCHIYLKAIEDSGMKGVYNAVSPEFISNADFMHTLAKVMRRPFFMPNLPAFLVRLVMGEAASIILGGSRISSRKIQDAGYQFLYDTSEKAIGAALKAIGETEKRVRGGR</sequence>
<dbReference type="InterPro" id="IPR036291">
    <property type="entry name" value="NAD(P)-bd_dom_sf"/>
</dbReference>
<dbReference type="PANTHER" id="PTHR11092">
    <property type="entry name" value="SUGAR NUCLEOTIDE EPIMERASE RELATED"/>
    <property type="match status" value="1"/>
</dbReference>
<dbReference type="KEGG" id="pmuc:ING2E5A_2406"/>
<proteinExistence type="inferred from homology"/>
<accession>A0A1G4G9N4</accession>
<dbReference type="Pfam" id="PF01370">
    <property type="entry name" value="Epimerase"/>
    <property type="match status" value="1"/>
</dbReference>
<evidence type="ECO:0000313" key="4">
    <source>
        <dbReference type="EMBL" id="SCM59208.1"/>
    </source>
</evidence>
<name>A0A1G4G9N4_9BACT</name>
<evidence type="ECO:0000313" key="5">
    <source>
        <dbReference type="Proteomes" id="UP000178485"/>
    </source>
</evidence>